<dbReference type="EC" id="2.7.13.3" evidence="2"/>
<accession>A0ABU3SRW0</accession>
<dbReference type="CDD" id="cd16922">
    <property type="entry name" value="HATPase_EvgS-ArcB-TorS-like"/>
    <property type="match status" value="1"/>
</dbReference>
<dbReference type="Gene3D" id="2.10.70.100">
    <property type="match status" value="1"/>
</dbReference>
<dbReference type="Gene3D" id="3.30.565.10">
    <property type="entry name" value="Histidine kinase-like ATPase, C-terminal domain"/>
    <property type="match status" value="1"/>
</dbReference>
<dbReference type="SUPFAM" id="SSF55785">
    <property type="entry name" value="PYP-like sensor domain (PAS domain)"/>
    <property type="match status" value="1"/>
</dbReference>
<dbReference type="SUPFAM" id="SSF55781">
    <property type="entry name" value="GAF domain-like"/>
    <property type="match status" value="1"/>
</dbReference>
<dbReference type="CDD" id="cd17546">
    <property type="entry name" value="REC_hyHK_CKI1_RcsC-like"/>
    <property type="match status" value="1"/>
</dbReference>
<evidence type="ECO:0000259" key="8">
    <source>
        <dbReference type="PROSITE" id="PS50109"/>
    </source>
</evidence>
<dbReference type="InterPro" id="IPR000700">
    <property type="entry name" value="PAS-assoc_C"/>
</dbReference>
<dbReference type="InterPro" id="IPR003018">
    <property type="entry name" value="GAF"/>
</dbReference>
<evidence type="ECO:0000259" key="9">
    <source>
        <dbReference type="PROSITE" id="PS50110"/>
    </source>
</evidence>
<evidence type="ECO:0000313" key="12">
    <source>
        <dbReference type="Proteomes" id="UP001247805"/>
    </source>
</evidence>
<dbReference type="Gene3D" id="1.10.287.130">
    <property type="match status" value="1"/>
</dbReference>
<dbReference type="SMART" id="SM00387">
    <property type="entry name" value="HATPase_c"/>
    <property type="match status" value="1"/>
</dbReference>
<dbReference type="SMART" id="SM00448">
    <property type="entry name" value="REC"/>
    <property type="match status" value="1"/>
</dbReference>
<dbReference type="RefSeq" id="WP_316024468.1">
    <property type="nucleotide sequence ID" value="NZ_JAWDIO010000002.1"/>
</dbReference>
<dbReference type="Pfam" id="PF01590">
    <property type="entry name" value="GAF"/>
    <property type="match status" value="1"/>
</dbReference>
<dbReference type="SUPFAM" id="SSF52172">
    <property type="entry name" value="CheY-like"/>
    <property type="match status" value="1"/>
</dbReference>
<evidence type="ECO:0000256" key="7">
    <source>
        <dbReference type="PROSITE-ProRule" id="PRU00169"/>
    </source>
</evidence>
<dbReference type="InterPro" id="IPR005467">
    <property type="entry name" value="His_kinase_dom"/>
</dbReference>
<feature type="domain" description="PAC" evidence="10">
    <location>
        <begin position="247"/>
        <end position="298"/>
    </location>
</feature>
<keyword evidence="4" id="KW-0808">Transferase</keyword>
<comment type="caution">
    <text evidence="11">The sequence shown here is derived from an EMBL/GenBank/DDBJ whole genome shotgun (WGS) entry which is preliminary data.</text>
</comment>
<dbReference type="Pfam" id="PF08447">
    <property type="entry name" value="PAS_3"/>
    <property type="match status" value="1"/>
</dbReference>
<evidence type="ECO:0000256" key="6">
    <source>
        <dbReference type="ARBA" id="ARBA00023012"/>
    </source>
</evidence>
<dbReference type="InterPro" id="IPR004358">
    <property type="entry name" value="Sig_transdc_His_kin-like_C"/>
</dbReference>
<organism evidence="11 12">
    <name type="scientific">Paraglaciecola aquimarina</name>
    <dbReference type="NCBI Taxonomy" id="1235557"/>
    <lineage>
        <taxon>Bacteria</taxon>
        <taxon>Pseudomonadati</taxon>
        <taxon>Pseudomonadota</taxon>
        <taxon>Gammaproteobacteria</taxon>
        <taxon>Alteromonadales</taxon>
        <taxon>Alteromonadaceae</taxon>
        <taxon>Paraglaciecola</taxon>
    </lineage>
</organism>
<dbReference type="SMART" id="SM00388">
    <property type="entry name" value="HisKA"/>
    <property type="match status" value="1"/>
</dbReference>
<dbReference type="InterPro" id="IPR036097">
    <property type="entry name" value="HisK_dim/P_sf"/>
</dbReference>
<name>A0ABU3SRW0_9ALTE</name>
<dbReference type="InterPro" id="IPR029016">
    <property type="entry name" value="GAF-like_dom_sf"/>
</dbReference>
<comment type="catalytic activity">
    <reaction evidence="1">
        <text>ATP + protein L-histidine = ADP + protein N-phospho-L-histidine.</text>
        <dbReference type="EC" id="2.7.13.3"/>
    </reaction>
</comment>
<keyword evidence="11" id="KW-0067">ATP-binding</keyword>
<evidence type="ECO:0000256" key="1">
    <source>
        <dbReference type="ARBA" id="ARBA00000085"/>
    </source>
</evidence>
<protein>
    <recommendedName>
        <fullName evidence="2">histidine kinase</fullName>
        <ecNumber evidence="2">2.7.13.3</ecNumber>
    </recommendedName>
</protein>
<dbReference type="Pfam" id="PF00072">
    <property type="entry name" value="Response_reg"/>
    <property type="match status" value="1"/>
</dbReference>
<dbReference type="InterPro" id="IPR003661">
    <property type="entry name" value="HisK_dim/P_dom"/>
</dbReference>
<dbReference type="PRINTS" id="PR00344">
    <property type="entry name" value="BCTRLSENSOR"/>
</dbReference>
<evidence type="ECO:0000256" key="5">
    <source>
        <dbReference type="ARBA" id="ARBA00022777"/>
    </source>
</evidence>
<keyword evidence="3 7" id="KW-0597">Phosphoprotein</keyword>
<keyword evidence="6" id="KW-0902">Two-component regulatory system</keyword>
<sequence length="683" mass="76362">MRRLQSLYQITSDNSLSFKQKMNQLLMLGTKVFNLELAIISRIVDKDYIVQHVISPEDSLLEGALFPLHNTYCIHTLHANEATSFHHAGKSGIAEHPCYINFGLESYIGAKLVVNGEPYGTINFSSSEPRANKFTQDDLEFIELLAHWVANEIARNQQLKLLEQQQVHSAHQQELLNEMGKLAGVGAWEVDLATDTLYWSETTRLIHEVEDDYIPVLETAIDFYLAGENRERVSRHIETIMQQGGSFSDEFEIVTHTGKIKWVASQGKAEFENGQCIRLFGAFQDITEQVYYRQQLEERHRELAAAVEARGRFLANMSHEIRTPINGVIGSLQVMDKKGLNENQQHFLGLAQNSADSLLAQINDVLDFVKIDANQLELENTQFVINQLLQDCVAAFSVSIKSKPIKLVTDFRLTDKVNIIADPTRIRQIYANLISNAVKFTMQGKITISSSITPLSAHKARLTLVVTDDGIGMSDKQLSNLFQPFKQADSSTTRKFGGTGLGLSISESLVKLMDGDIRVQSAQNEGSTFTVEIEVTTTGTDKSIENITPSPTKHIDLSLLHVLVVEDNEINQLVISEMLKQKNITHDIAADGLEALAKLDSQQSENQHYSLILMDCQMPNMDGYQATGAIRKLPSESSQIPIIALTANAMKGDRELCIKSGMTDYLSKPIKQEDLYAKLEEFA</sequence>
<dbReference type="Pfam" id="PF02518">
    <property type="entry name" value="HATPase_c"/>
    <property type="match status" value="1"/>
</dbReference>
<keyword evidence="5" id="KW-0418">Kinase</keyword>
<dbReference type="InterPro" id="IPR013655">
    <property type="entry name" value="PAS_fold_3"/>
</dbReference>
<dbReference type="Pfam" id="PF00512">
    <property type="entry name" value="HisKA"/>
    <property type="match status" value="1"/>
</dbReference>
<gene>
    <name evidence="11" type="ORF">RS130_01435</name>
</gene>
<proteinExistence type="predicted"/>
<dbReference type="Gene3D" id="3.30.450.40">
    <property type="match status" value="1"/>
</dbReference>
<evidence type="ECO:0000259" key="10">
    <source>
        <dbReference type="PROSITE" id="PS50113"/>
    </source>
</evidence>
<dbReference type="InterPro" id="IPR001789">
    <property type="entry name" value="Sig_transdc_resp-reg_receiver"/>
</dbReference>
<dbReference type="SUPFAM" id="SSF47384">
    <property type="entry name" value="Homodimeric domain of signal transducing histidine kinase"/>
    <property type="match status" value="1"/>
</dbReference>
<dbReference type="PROSITE" id="PS50113">
    <property type="entry name" value="PAC"/>
    <property type="match status" value="1"/>
</dbReference>
<evidence type="ECO:0000256" key="3">
    <source>
        <dbReference type="ARBA" id="ARBA00022553"/>
    </source>
</evidence>
<reference evidence="11 12" key="1">
    <citation type="submission" date="2023-10" db="EMBL/GenBank/DDBJ databases">
        <title>Glaciecola aquimarina strain GGW-M5 nov., isolated from a coastal seawater.</title>
        <authorList>
            <person name="Bayburt H."/>
            <person name="Kim J.M."/>
            <person name="Choi B.J."/>
            <person name="Jeon C.O."/>
        </authorList>
    </citation>
    <scope>NUCLEOTIDE SEQUENCE [LARGE SCALE GENOMIC DNA]</scope>
    <source>
        <strain evidence="11 12">KCTC 32108</strain>
    </source>
</reference>
<dbReference type="SUPFAM" id="SSF55874">
    <property type="entry name" value="ATPase domain of HSP90 chaperone/DNA topoisomerase II/histidine kinase"/>
    <property type="match status" value="1"/>
</dbReference>
<evidence type="ECO:0000313" key="11">
    <source>
        <dbReference type="EMBL" id="MDU0352759.1"/>
    </source>
</evidence>
<feature type="modified residue" description="4-aspartylphosphate" evidence="7">
    <location>
        <position position="615"/>
    </location>
</feature>
<dbReference type="PANTHER" id="PTHR45339:SF1">
    <property type="entry name" value="HYBRID SIGNAL TRANSDUCTION HISTIDINE KINASE J"/>
    <property type="match status" value="1"/>
</dbReference>
<dbReference type="InterPro" id="IPR035965">
    <property type="entry name" value="PAS-like_dom_sf"/>
</dbReference>
<dbReference type="InterPro" id="IPR003594">
    <property type="entry name" value="HATPase_dom"/>
</dbReference>
<dbReference type="Proteomes" id="UP001247805">
    <property type="component" value="Unassembled WGS sequence"/>
</dbReference>
<feature type="domain" description="Response regulatory" evidence="9">
    <location>
        <begin position="561"/>
        <end position="683"/>
    </location>
</feature>
<dbReference type="PANTHER" id="PTHR45339">
    <property type="entry name" value="HYBRID SIGNAL TRANSDUCTION HISTIDINE KINASE J"/>
    <property type="match status" value="1"/>
</dbReference>
<dbReference type="InterPro" id="IPR011006">
    <property type="entry name" value="CheY-like_superfamily"/>
</dbReference>
<evidence type="ECO:0000256" key="4">
    <source>
        <dbReference type="ARBA" id="ARBA00022679"/>
    </source>
</evidence>
<keyword evidence="12" id="KW-1185">Reference proteome</keyword>
<dbReference type="Gene3D" id="3.30.450.20">
    <property type="entry name" value="PAS domain"/>
    <property type="match status" value="1"/>
</dbReference>
<feature type="domain" description="Histidine kinase" evidence="8">
    <location>
        <begin position="316"/>
        <end position="537"/>
    </location>
</feature>
<evidence type="ECO:0000256" key="2">
    <source>
        <dbReference type="ARBA" id="ARBA00012438"/>
    </source>
</evidence>
<dbReference type="CDD" id="cd00082">
    <property type="entry name" value="HisKA"/>
    <property type="match status" value="1"/>
</dbReference>
<dbReference type="InterPro" id="IPR036890">
    <property type="entry name" value="HATPase_C_sf"/>
</dbReference>
<keyword evidence="11" id="KW-0547">Nucleotide-binding</keyword>
<dbReference type="EMBL" id="JAWDIO010000002">
    <property type="protein sequence ID" value="MDU0352759.1"/>
    <property type="molecule type" value="Genomic_DNA"/>
</dbReference>
<dbReference type="Gene3D" id="3.40.50.2300">
    <property type="match status" value="1"/>
</dbReference>
<dbReference type="PROSITE" id="PS50109">
    <property type="entry name" value="HIS_KIN"/>
    <property type="match status" value="1"/>
</dbReference>
<dbReference type="PROSITE" id="PS50110">
    <property type="entry name" value="RESPONSE_REGULATORY"/>
    <property type="match status" value="1"/>
</dbReference>
<dbReference type="GO" id="GO:0005524">
    <property type="term" value="F:ATP binding"/>
    <property type="evidence" value="ECO:0007669"/>
    <property type="project" value="UniProtKB-KW"/>
</dbReference>